<protein>
    <recommendedName>
        <fullName evidence="2">Potassium channel domain-containing protein</fullName>
    </recommendedName>
</protein>
<reference evidence="3" key="1">
    <citation type="submission" date="2022-12" db="EMBL/GenBank/DDBJ databases">
        <title>Reference genome sequencing for broad-spectrum identification of bacterial and archaeal isolates by mass spectrometry.</title>
        <authorList>
            <person name="Sekiguchi Y."/>
            <person name="Tourlousse D.M."/>
        </authorList>
    </citation>
    <scope>NUCLEOTIDE SEQUENCE</scope>
    <source>
        <strain evidence="3">10succ1</strain>
    </source>
</reference>
<evidence type="ECO:0000313" key="3">
    <source>
        <dbReference type="EMBL" id="GLI57519.1"/>
    </source>
</evidence>
<evidence type="ECO:0000313" key="4">
    <source>
        <dbReference type="Proteomes" id="UP001144471"/>
    </source>
</evidence>
<sequence length="313" mass="35876">MFRRLRKVINSYGALRSRKVLALAFILSLLLALLAEINNPNGEYIGDIEGVLFNYFPMIFMNIAPVLFVFRIGFLRKIRQNPLYAIYMILYFLLFVPLFMGIQSKGGRVEIDRSSFFYIGVTGLNLLAIAIGHIVLIRYVFLDVIFKRRKPTGRDTIIVFMTYVSMGVSFGFVYALITTLSPEPAFSNMSLEMAEDLGGVKLYFRHIYYSFITLTSVGFGDIYPESWVAQTVAVIESILGVFLLSFSLGIILSSETEEHSVKQDENDKFRKELMEDIEKFHTRQNEMKNLKEELLADIEELIDKKLGNRIDKG</sequence>
<evidence type="ECO:0000256" key="1">
    <source>
        <dbReference type="SAM" id="Phobius"/>
    </source>
</evidence>
<keyword evidence="4" id="KW-1185">Reference proteome</keyword>
<gene>
    <name evidence="3" type="ORF">PM10SUCC1_30330</name>
</gene>
<accession>A0A9W6GLX9</accession>
<dbReference type="Gene3D" id="1.10.287.70">
    <property type="match status" value="1"/>
</dbReference>
<dbReference type="Pfam" id="PF07885">
    <property type="entry name" value="Ion_trans_2"/>
    <property type="match status" value="1"/>
</dbReference>
<comment type="caution">
    <text evidence="3">The sequence shown here is derived from an EMBL/GenBank/DDBJ whole genome shotgun (WGS) entry which is preliminary data.</text>
</comment>
<proteinExistence type="predicted"/>
<feature type="transmembrane region" description="Helical" evidence="1">
    <location>
        <begin position="157"/>
        <end position="177"/>
    </location>
</feature>
<feature type="transmembrane region" description="Helical" evidence="1">
    <location>
        <begin position="227"/>
        <end position="252"/>
    </location>
</feature>
<dbReference type="RefSeq" id="WP_281837169.1">
    <property type="nucleotide sequence ID" value="NZ_BSDY01000019.1"/>
</dbReference>
<keyword evidence="1" id="KW-0472">Membrane</keyword>
<keyword evidence="1" id="KW-1133">Transmembrane helix</keyword>
<dbReference type="SUPFAM" id="SSF81324">
    <property type="entry name" value="Voltage-gated potassium channels"/>
    <property type="match status" value="1"/>
</dbReference>
<dbReference type="Proteomes" id="UP001144471">
    <property type="component" value="Unassembled WGS sequence"/>
</dbReference>
<name>A0A9W6GLX9_9FUSO</name>
<feature type="domain" description="Potassium channel" evidence="2">
    <location>
        <begin position="203"/>
        <end position="252"/>
    </location>
</feature>
<feature type="transmembrane region" description="Helical" evidence="1">
    <location>
        <begin position="51"/>
        <end position="70"/>
    </location>
</feature>
<dbReference type="InterPro" id="IPR013099">
    <property type="entry name" value="K_chnl_dom"/>
</dbReference>
<dbReference type="EMBL" id="BSDY01000019">
    <property type="protein sequence ID" value="GLI57519.1"/>
    <property type="molecule type" value="Genomic_DNA"/>
</dbReference>
<feature type="transmembrane region" description="Helical" evidence="1">
    <location>
        <begin position="115"/>
        <end position="136"/>
    </location>
</feature>
<evidence type="ECO:0000259" key="2">
    <source>
        <dbReference type="Pfam" id="PF07885"/>
    </source>
</evidence>
<dbReference type="AlphaFoldDB" id="A0A9W6GLX9"/>
<organism evidence="3 4">
    <name type="scientific">Propionigenium maris DSM 9537</name>
    <dbReference type="NCBI Taxonomy" id="1123000"/>
    <lineage>
        <taxon>Bacteria</taxon>
        <taxon>Fusobacteriati</taxon>
        <taxon>Fusobacteriota</taxon>
        <taxon>Fusobacteriia</taxon>
        <taxon>Fusobacteriales</taxon>
        <taxon>Fusobacteriaceae</taxon>
        <taxon>Propionigenium</taxon>
    </lineage>
</organism>
<keyword evidence="1" id="KW-0812">Transmembrane</keyword>
<feature type="transmembrane region" description="Helical" evidence="1">
    <location>
        <begin position="82"/>
        <end position="103"/>
    </location>
</feature>